<dbReference type="InterPro" id="IPR000883">
    <property type="entry name" value="Cyt_C_Oxase_1"/>
</dbReference>
<keyword evidence="2" id="KW-1133">Transmembrane helix</keyword>
<dbReference type="InterPro" id="IPR036927">
    <property type="entry name" value="Cyt_c_oxase-like_su1_sf"/>
</dbReference>
<evidence type="ECO:0000256" key="1">
    <source>
        <dbReference type="ARBA" id="ARBA00022660"/>
    </source>
</evidence>
<sequence length="510" mass="55618">MSFATSVVNNTPIFGKMIAVDKSTGLEDINAWPALMIMSSFIWLVVAGVLGLVLPATQIFQAGEDHYYTAMTLHAAALVFPFSVQLMMGVGLHRSGGCVGKAITGWLPAMTWLTMNLGSAILTVAVLMGLKVSLMVMFPLPLVGAQMGVWSMSSVIVGFTGIYLVLASMILFYPMLIIKMMFFGRKRAELVLSERSLNDPGMLGMILSAMVLLLTGLPLVVVGTTLLLALYHILPMSMAAWAADPVVFQYSFFFFAHNLMEAMAIMVASAIYATLPLYLADGSRKLFSDKMANLALWILLVTSITSGLHHFITFYPNQPAALSYWGSIMSWGTGIGAALSIFTVFATIWQHGLKPEVGLIAVLIGWGLYIFDGASAMVTSNIAWAYQLHGTMWQSGHTMTVVLSMAMMWMGILYHHYPVITGRKLDPALGRLYVRLVTVGSIGVASVMLMAGADGMPRRIADWHQEGWMLWGNLFMVFGLILGAAFLVYLYSLMKASEMSATMGRQLARA</sequence>
<evidence type="ECO:0000313" key="5">
    <source>
        <dbReference type="Proteomes" id="UP000662914"/>
    </source>
</evidence>
<dbReference type="GO" id="GO:0020037">
    <property type="term" value="F:heme binding"/>
    <property type="evidence" value="ECO:0007669"/>
    <property type="project" value="InterPro"/>
</dbReference>
<dbReference type="GO" id="GO:0004129">
    <property type="term" value="F:cytochrome-c oxidase activity"/>
    <property type="evidence" value="ECO:0007669"/>
    <property type="project" value="InterPro"/>
</dbReference>
<evidence type="ECO:0000256" key="2">
    <source>
        <dbReference type="SAM" id="Phobius"/>
    </source>
</evidence>
<dbReference type="PROSITE" id="PS50855">
    <property type="entry name" value="COX1"/>
    <property type="match status" value="1"/>
</dbReference>
<keyword evidence="1" id="KW-0679">Respiratory chain</keyword>
<feature type="transmembrane region" description="Helical" evidence="2">
    <location>
        <begin position="202"/>
        <end position="231"/>
    </location>
</feature>
<dbReference type="AlphaFoldDB" id="A0A809RQJ0"/>
<dbReference type="EMBL" id="AP021857">
    <property type="protein sequence ID" value="BBO21892.1"/>
    <property type="molecule type" value="Genomic_DNA"/>
</dbReference>
<feature type="transmembrane region" description="Helical" evidence="2">
    <location>
        <begin position="292"/>
        <end position="312"/>
    </location>
</feature>
<dbReference type="GO" id="GO:0016020">
    <property type="term" value="C:membrane"/>
    <property type="evidence" value="ECO:0007669"/>
    <property type="project" value="InterPro"/>
</dbReference>
<dbReference type="KEGG" id="ddz:DSYM_25910"/>
<keyword evidence="2" id="KW-0472">Membrane</keyword>
<keyword evidence="1" id="KW-0813">Transport</keyword>
<evidence type="ECO:0000313" key="4">
    <source>
        <dbReference type="EMBL" id="BBO21892.1"/>
    </source>
</evidence>
<dbReference type="InterPro" id="IPR023616">
    <property type="entry name" value="Cyt_c_oxase-like_su1_dom"/>
</dbReference>
<feature type="transmembrane region" description="Helical" evidence="2">
    <location>
        <begin position="398"/>
        <end position="420"/>
    </location>
</feature>
<name>A0A809RQJ0_9PROT</name>
<evidence type="ECO:0000259" key="3">
    <source>
        <dbReference type="PROSITE" id="PS50855"/>
    </source>
</evidence>
<reference evidence="4" key="1">
    <citation type="journal article" name="DNA Res.">
        <title>The physiological potential of anammox bacteria as revealed by their core genome structure.</title>
        <authorList>
            <person name="Okubo T."/>
            <person name="Toyoda A."/>
            <person name="Fukuhara K."/>
            <person name="Uchiyama I."/>
            <person name="Harigaya Y."/>
            <person name="Kuroiwa M."/>
            <person name="Suzuki T."/>
            <person name="Murakami Y."/>
            <person name="Suwa Y."/>
            <person name="Takami H."/>
        </authorList>
    </citation>
    <scope>NUCLEOTIDE SEQUENCE</scope>
    <source>
        <strain evidence="4">317325-3</strain>
    </source>
</reference>
<proteinExistence type="predicted"/>
<feature type="transmembrane region" description="Helical" evidence="2">
    <location>
        <begin position="31"/>
        <end position="54"/>
    </location>
</feature>
<protein>
    <recommendedName>
        <fullName evidence="3">Cytochrome oxidase subunit I profile domain-containing protein</fullName>
    </recommendedName>
</protein>
<dbReference type="Pfam" id="PF00115">
    <property type="entry name" value="COX1"/>
    <property type="match status" value="1"/>
</dbReference>
<dbReference type="Proteomes" id="UP000662914">
    <property type="component" value="Chromosome"/>
</dbReference>
<feature type="transmembrane region" description="Helical" evidence="2">
    <location>
        <begin position="432"/>
        <end position="451"/>
    </location>
</feature>
<feature type="transmembrane region" description="Helical" evidence="2">
    <location>
        <begin position="471"/>
        <end position="491"/>
    </location>
</feature>
<feature type="transmembrane region" description="Helical" evidence="2">
    <location>
        <begin position="262"/>
        <end position="280"/>
    </location>
</feature>
<dbReference type="SUPFAM" id="SSF81442">
    <property type="entry name" value="Cytochrome c oxidase subunit I-like"/>
    <property type="match status" value="1"/>
</dbReference>
<feature type="transmembrane region" description="Helical" evidence="2">
    <location>
        <begin position="357"/>
        <end position="378"/>
    </location>
</feature>
<dbReference type="PANTHER" id="PTHR10422">
    <property type="entry name" value="CYTOCHROME C OXIDASE SUBUNIT 1"/>
    <property type="match status" value="1"/>
</dbReference>
<accession>A0A809RQJ0</accession>
<dbReference type="Gene3D" id="1.20.210.10">
    <property type="entry name" value="Cytochrome c oxidase-like, subunit I domain"/>
    <property type="match status" value="1"/>
</dbReference>
<feature type="transmembrane region" description="Helical" evidence="2">
    <location>
        <begin position="155"/>
        <end position="182"/>
    </location>
</feature>
<feature type="transmembrane region" description="Helical" evidence="2">
    <location>
        <begin position="324"/>
        <end position="345"/>
    </location>
</feature>
<keyword evidence="1" id="KW-0249">Electron transport</keyword>
<dbReference type="GO" id="GO:0009060">
    <property type="term" value="P:aerobic respiration"/>
    <property type="evidence" value="ECO:0007669"/>
    <property type="project" value="InterPro"/>
</dbReference>
<keyword evidence="2" id="KW-0812">Transmembrane</keyword>
<feature type="transmembrane region" description="Helical" evidence="2">
    <location>
        <begin position="66"/>
        <end position="84"/>
    </location>
</feature>
<feature type="domain" description="Cytochrome oxidase subunit I profile" evidence="3">
    <location>
        <begin position="35"/>
        <end position="510"/>
    </location>
</feature>
<organism evidence="4 5">
    <name type="scientific">Candidatus Desulfobacillus denitrificans</name>
    <dbReference type="NCBI Taxonomy" id="2608985"/>
    <lineage>
        <taxon>Bacteria</taxon>
        <taxon>Pseudomonadati</taxon>
        <taxon>Pseudomonadota</taxon>
        <taxon>Betaproteobacteria</taxon>
        <taxon>Candidatus Desulfobacillus</taxon>
    </lineage>
</organism>
<gene>
    <name evidence="4" type="ORF">DSYM_25910</name>
</gene>